<dbReference type="Proteomes" id="UP000244225">
    <property type="component" value="Unassembled WGS sequence"/>
</dbReference>
<dbReference type="RefSeq" id="WP_108213376.1">
    <property type="nucleotide sequence ID" value="NZ_QBKI01000011.1"/>
</dbReference>
<protein>
    <submittedName>
        <fullName evidence="4">HK97 family phage major capsid protein</fullName>
    </submittedName>
</protein>
<accession>A0A2T5YD53</accession>
<dbReference type="Gene3D" id="3.30.2400.10">
    <property type="entry name" value="Major capsid protein gp5"/>
    <property type="match status" value="1"/>
</dbReference>
<dbReference type="SUPFAM" id="SSF56563">
    <property type="entry name" value="Major capsid protein gp5"/>
    <property type="match status" value="1"/>
</dbReference>
<organism evidence="4 5">
    <name type="scientific">Pontibacter mucosus</name>
    <dbReference type="NCBI Taxonomy" id="1649266"/>
    <lineage>
        <taxon>Bacteria</taxon>
        <taxon>Pseudomonadati</taxon>
        <taxon>Bacteroidota</taxon>
        <taxon>Cytophagia</taxon>
        <taxon>Cytophagales</taxon>
        <taxon>Hymenobacteraceae</taxon>
        <taxon>Pontibacter</taxon>
    </lineage>
</organism>
<feature type="domain" description="Phage capsid-like C-terminal" evidence="3">
    <location>
        <begin position="155"/>
        <end position="410"/>
    </location>
</feature>
<name>A0A2T5YD53_9BACT</name>
<feature type="region of interest" description="Disordered" evidence="2">
    <location>
        <begin position="1"/>
        <end position="22"/>
    </location>
</feature>
<sequence length="416" mass="45117">MEIKEQLERIQQEAKTATEKAVAEGTKAAELKAAEIVKTATEAFDLKLKDAEQKHAAQVQDISVKYDEKAKQLDEALTTLNRVKEQQNQERIKSFADVIGSALEAKKDAIGSYANNVGTKSLDIAVPMDTKAVGVIGRVAGLEGDWQGAVGPAYEMEHLRNAIQVIPTQRDVIKYLRFSRKEGAIGMVAAGAAKPKLDFNTTVEEAPVRKIAGIVDVVDEFLEDTPGAIEFLRTELPQALLEVEDAQILKGDGTGQNLEGLFQVAAALNPALFTDVATLSNSWDRLAAAISQVRLAKRATTAAWVSPQVYLSLLINKDDNAGYTYPIVLNNMGQLTIGGVPIMQHSALAATEGIVGDFARGVKIFQRMGAVINFSTENKDNFETNVTSVRIEERIALPIYYPDGFVKIDFTAAPAV</sequence>
<evidence type="ECO:0000313" key="5">
    <source>
        <dbReference type="Proteomes" id="UP000244225"/>
    </source>
</evidence>
<evidence type="ECO:0000259" key="3">
    <source>
        <dbReference type="Pfam" id="PF05065"/>
    </source>
</evidence>
<evidence type="ECO:0000313" key="4">
    <source>
        <dbReference type="EMBL" id="PTX14452.1"/>
    </source>
</evidence>
<reference evidence="4 5" key="1">
    <citation type="submission" date="2018-04" db="EMBL/GenBank/DDBJ databases">
        <title>Genomic Encyclopedia of Archaeal and Bacterial Type Strains, Phase II (KMG-II): from individual species to whole genera.</title>
        <authorList>
            <person name="Goeker M."/>
        </authorList>
    </citation>
    <scope>NUCLEOTIDE SEQUENCE [LARGE SCALE GENOMIC DNA]</scope>
    <source>
        <strain evidence="4 5">DSM 100162</strain>
    </source>
</reference>
<dbReference type="InterPro" id="IPR054612">
    <property type="entry name" value="Phage_capsid-like_C"/>
</dbReference>
<dbReference type="InterPro" id="IPR024455">
    <property type="entry name" value="Phage_capsid"/>
</dbReference>
<keyword evidence="5" id="KW-1185">Reference proteome</keyword>
<dbReference type="Gene3D" id="3.30.2320.10">
    <property type="entry name" value="hypothetical protein PF0899 domain"/>
    <property type="match status" value="1"/>
</dbReference>
<comment type="subcellular location">
    <subcellularLocation>
        <location evidence="1">Virion</location>
    </subcellularLocation>
</comment>
<dbReference type="OrthoDB" id="637859at2"/>
<evidence type="ECO:0000256" key="2">
    <source>
        <dbReference type="SAM" id="MobiDB-lite"/>
    </source>
</evidence>
<dbReference type="EMBL" id="QBKI01000011">
    <property type="protein sequence ID" value="PTX14452.1"/>
    <property type="molecule type" value="Genomic_DNA"/>
</dbReference>
<gene>
    <name evidence="4" type="ORF">C8N40_111117</name>
</gene>
<dbReference type="Pfam" id="PF05065">
    <property type="entry name" value="Phage_capsid"/>
    <property type="match status" value="1"/>
</dbReference>
<comment type="caution">
    <text evidence="4">The sequence shown here is derived from an EMBL/GenBank/DDBJ whole genome shotgun (WGS) entry which is preliminary data.</text>
</comment>
<dbReference type="NCBIfam" id="TIGR01554">
    <property type="entry name" value="major_cap_HK97"/>
    <property type="match status" value="1"/>
</dbReference>
<dbReference type="AlphaFoldDB" id="A0A2T5YD53"/>
<proteinExistence type="predicted"/>
<evidence type="ECO:0000256" key="1">
    <source>
        <dbReference type="ARBA" id="ARBA00004328"/>
    </source>
</evidence>